<feature type="domain" description="Formamidopyrimidine-DNA glycosylase catalytic" evidence="17">
    <location>
        <begin position="2"/>
        <end position="113"/>
    </location>
</feature>
<dbReference type="FunFam" id="1.10.8.50:FF:000003">
    <property type="entry name" value="Formamidopyrimidine-DNA glycosylase"/>
    <property type="match status" value="1"/>
</dbReference>
<dbReference type="EC" id="3.2.2.23" evidence="15"/>
<organism evidence="18 19">
    <name type="scientific">Methylophaga sulfidovorans</name>
    <dbReference type="NCBI Taxonomy" id="45496"/>
    <lineage>
        <taxon>Bacteria</taxon>
        <taxon>Pseudomonadati</taxon>
        <taxon>Pseudomonadota</taxon>
        <taxon>Gammaproteobacteria</taxon>
        <taxon>Thiotrichales</taxon>
        <taxon>Piscirickettsiaceae</taxon>
        <taxon>Methylophaga</taxon>
    </lineage>
</organism>
<evidence type="ECO:0000256" key="4">
    <source>
        <dbReference type="ARBA" id="ARBA00022723"/>
    </source>
</evidence>
<dbReference type="GO" id="GO:0140078">
    <property type="term" value="F:class I DNA-(apurinic or apyrimidinic site) endonuclease activity"/>
    <property type="evidence" value="ECO:0007669"/>
    <property type="project" value="UniProtKB-EC"/>
</dbReference>
<dbReference type="GO" id="GO:0003684">
    <property type="term" value="F:damaged DNA binding"/>
    <property type="evidence" value="ECO:0007669"/>
    <property type="project" value="InterPro"/>
</dbReference>
<evidence type="ECO:0000256" key="5">
    <source>
        <dbReference type="ARBA" id="ARBA00022763"/>
    </source>
</evidence>
<evidence type="ECO:0000256" key="9">
    <source>
        <dbReference type="ARBA" id="ARBA00023125"/>
    </source>
</evidence>
<keyword evidence="7 15" id="KW-0378">Hydrolase</keyword>
<dbReference type="InterPro" id="IPR010979">
    <property type="entry name" value="Ribosomal_uS13-like_H2TH"/>
</dbReference>
<evidence type="ECO:0000256" key="3">
    <source>
        <dbReference type="ARBA" id="ARBA00011245"/>
    </source>
</evidence>
<dbReference type="Pfam" id="PF06831">
    <property type="entry name" value="H2TH"/>
    <property type="match status" value="1"/>
</dbReference>
<evidence type="ECO:0000313" key="18">
    <source>
        <dbReference type="EMBL" id="SFK63080.1"/>
    </source>
</evidence>
<feature type="active site" description="Schiff-base intermediate with DNA" evidence="15">
    <location>
        <position position="2"/>
    </location>
</feature>
<dbReference type="Pfam" id="PF06827">
    <property type="entry name" value="zf-FPG_IleRS"/>
    <property type="match status" value="1"/>
</dbReference>
<dbReference type="SMART" id="SM00898">
    <property type="entry name" value="Fapy_DNA_glyco"/>
    <property type="match status" value="1"/>
</dbReference>
<comment type="similarity">
    <text evidence="2 15">Belongs to the FPG family.</text>
</comment>
<dbReference type="NCBIfam" id="TIGR00577">
    <property type="entry name" value="fpg"/>
    <property type="match status" value="1"/>
</dbReference>
<feature type="domain" description="FPG-type" evidence="16">
    <location>
        <begin position="237"/>
        <end position="271"/>
    </location>
</feature>
<dbReference type="GO" id="GO:0034039">
    <property type="term" value="F:8-oxo-7,8-dihydroguanine DNA N-glycosylase activity"/>
    <property type="evidence" value="ECO:0007669"/>
    <property type="project" value="TreeGrafter"/>
</dbReference>
<evidence type="ECO:0000256" key="2">
    <source>
        <dbReference type="ARBA" id="ARBA00009409"/>
    </source>
</evidence>
<keyword evidence="8 15" id="KW-0862">Zinc</keyword>
<evidence type="ECO:0000256" key="7">
    <source>
        <dbReference type="ARBA" id="ARBA00022801"/>
    </source>
</evidence>
<comment type="subunit">
    <text evidence="3 15">Monomer.</text>
</comment>
<gene>
    <name evidence="15" type="primary">mutM</name>
    <name evidence="15" type="synonym">fpg</name>
    <name evidence="18" type="ORF">SAMN04488079_11713</name>
</gene>
<dbReference type="RefSeq" id="WP_091715310.1">
    <property type="nucleotide sequence ID" value="NZ_FOSH01000017.1"/>
</dbReference>
<dbReference type="SMART" id="SM01232">
    <property type="entry name" value="H2TH"/>
    <property type="match status" value="1"/>
</dbReference>
<dbReference type="SUPFAM" id="SSF46946">
    <property type="entry name" value="S13-like H2TH domain"/>
    <property type="match status" value="1"/>
</dbReference>
<evidence type="ECO:0000313" key="19">
    <source>
        <dbReference type="Proteomes" id="UP000198924"/>
    </source>
</evidence>
<dbReference type="EC" id="4.2.99.18" evidence="15"/>
<evidence type="ECO:0000256" key="14">
    <source>
        <dbReference type="ARBA" id="ARBA00044632"/>
    </source>
</evidence>
<sequence>MPELPEVETTRRGIQPFIENQSISKMVVRHRGLRWPIPEGLETIVKDQTVHTIERRAKYLLLHCDTGTLIIHLGMSGRLRVLDNDDNINKHDHVDIFFNNGYVLRFTDTRRFGAILWTEESYDRHVLITHLGPEPLSDAFDASYLHQRAKGRTSPIKTFIMNGEVVVGVGNIYANEALFMAGIHPTTPAGKISKKRLAELVDAIKNVLEKALLAGGTTLRDFRKSDGNPGYFAQELHAYGREGQACLRCHTPITSIRQAQRATYFCSQCQPR</sequence>
<feature type="active site" description="Proton donor; for beta-elimination activity" evidence="15">
    <location>
        <position position="58"/>
    </location>
</feature>
<keyword evidence="10 15" id="KW-0234">DNA repair</keyword>
<accession>A0A1I4B3Z4</accession>
<comment type="catalytic activity">
    <reaction evidence="14 15">
        <text>2'-deoxyribonucleotide-(2'-deoxyribose 5'-phosphate)-2'-deoxyribonucleotide-DNA = a 3'-end 2'-deoxyribonucleotide-(2,3-dehydro-2,3-deoxyribose 5'-phosphate)-DNA + a 5'-end 5'-phospho-2'-deoxyribonucleoside-DNA + H(+)</text>
        <dbReference type="Rhea" id="RHEA:66592"/>
        <dbReference type="Rhea" id="RHEA-COMP:13180"/>
        <dbReference type="Rhea" id="RHEA-COMP:16897"/>
        <dbReference type="Rhea" id="RHEA-COMP:17067"/>
        <dbReference type="ChEBI" id="CHEBI:15378"/>
        <dbReference type="ChEBI" id="CHEBI:136412"/>
        <dbReference type="ChEBI" id="CHEBI:157695"/>
        <dbReference type="ChEBI" id="CHEBI:167181"/>
        <dbReference type="EC" id="4.2.99.18"/>
    </reaction>
</comment>
<keyword evidence="13 15" id="KW-0326">Glycosidase</keyword>
<keyword evidence="11 15" id="KW-0456">Lyase</keyword>
<keyword evidence="6 15" id="KW-0863">Zinc-finger</keyword>
<dbReference type="PANTHER" id="PTHR22993:SF9">
    <property type="entry name" value="FORMAMIDOPYRIMIDINE-DNA GLYCOSYLASE"/>
    <property type="match status" value="1"/>
</dbReference>
<dbReference type="PROSITE" id="PS51068">
    <property type="entry name" value="FPG_CAT"/>
    <property type="match status" value="1"/>
</dbReference>
<keyword evidence="5 15" id="KW-0227">DNA damage</keyword>
<dbReference type="Pfam" id="PF01149">
    <property type="entry name" value="Fapy_DNA_glyco"/>
    <property type="match status" value="1"/>
</dbReference>
<feature type="active site" description="Proton donor; for delta-elimination activity" evidence="15">
    <location>
        <position position="261"/>
    </location>
</feature>
<dbReference type="HAMAP" id="MF_00103">
    <property type="entry name" value="Fapy_DNA_glycosyl"/>
    <property type="match status" value="1"/>
</dbReference>
<keyword evidence="4 15" id="KW-0479">Metal-binding</keyword>
<evidence type="ECO:0000256" key="10">
    <source>
        <dbReference type="ARBA" id="ARBA00023204"/>
    </source>
</evidence>
<dbReference type="PROSITE" id="PS51066">
    <property type="entry name" value="ZF_FPG_2"/>
    <property type="match status" value="1"/>
</dbReference>
<evidence type="ECO:0000256" key="1">
    <source>
        <dbReference type="ARBA" id="ARBA00001668"/>
    </source>
</evidence>
<dbReference type="GO" id="GO:0008270">
    <property type="term" value="F:zinc ion binding"/>
    <property type="evidence" value="ECO:0007669"/>
    <property type="project" value="UniProtKB-UniRule"/>
</dbReference>
<evidence type="ECO:0000259" key="16">
    <source>
        <dbReference type="PROSITE" id="PS51066"/>
    </source>
</evidence>
<evidence type="ECO:0000256" key="12">
    <source>
        <dbReference type="ARBA" id="ARBA00023268"/>
    </source>
</evidence>
<dbReference type="InterPro" id="IPR010663">
    <property type="entry name" value="Znf_FPG/IleRS"/>
</dbReference>
<dbReference type="EMBL" id="FOSH01000017">
    <property type="protein sequence ID" value="SFK63080.1"/>
    <property type="molecule type" value="Genomic_DNA"/>
</dbReference>
<keyword evidence="19" id="KW-1185">Reference proteome</keyword>
<proteinExistence type="inferred from homology"/>
<dbReference type="Proteomes" id="UP000198924">
    <property type="component" value="Unassembled WGS sequence"/>
</dbReference>
<feature type="active site" description="Proton donor" evidence="15">
    <location>
        <position position="3"/>
    </location>
</feature>
<evidence type="ECO:0000256" key="11">
    <source>
        <dbReference type="ARBA" id="ARBA00023239"/>
    </source>
</evidence>
<evidence type="ECO:0000256" key="6">
    <source>
        <dbReference type="ARBA" id="ARBA00022771"/>
    </source>
</evidence>
<keyword evidence="9 15" id="KW-0238">DNA-binding</keyword>
<dbReference type="FunFam" id="3.20.190.10:FF:000001">
    <property type="entry name" value="Formamidopyrimidine-DNA glycosylase"/>
    <property type="match status" value="1"/>
</dbReference>
<feature type="binding site" evidence="15">
    <location>
        <position position="91"/>
    </location>
    <ligand>
        <name>DNA</name>
        <dbReference type="ChEBI" id="CHEBI:16991"/>
    </ligand>
</feature>
<evidence type="ECO:0000256" key="13">
    <source>
        <dbReference type="ARBA" id="ARBA00023295"/>
    </source>
</evidence>
<dbReference type="GO" id="GO:0006284">
    <property type="term" value="P:base-excision repair"/>
    <property type="evidence" value="ECO:0007669"/>
    <property type="project" value="InterPro"/>
</dbReference>
<keyword evidence="12 15" id="KW-0511">Multifunctional enzyme</keyword>
<dbReference type="Gene3D" id="1.10.8.50">
    <property type="match status" value="1"/>
</dbReference>
<dbReference type="InterPro" id="IPR000214">
    <property type="entry name" value="Znf_DNA_glyclase/AP_lyase"/>
</dbReference>
<dbReference type="STRING" id="45496.SAMN04488079_11713"/>
<dbReference type="InterPro" id="IPR015887">
    <property type="entry name" value="DNA_glyclase_Znf_dom_DNA_BS"/>
</dbReference>
<dbReference type="SUPFAM" id="SSF57716">
    <property type="entry name" value="Glucocorticoid receptor-like (DNA-binding domain)"/>
    <property type="match status" value="1"/>
</dbReference>
<dbReference type="InterPro" id="IPR020629">
    <property type="entry name" value="FPG_Glyclase"/>
</dbReference>
<dbReference type="NCBIfam" id="NF002211">
    <property type="entry name" value="PRK01103.1"/>
    <property type="match status" value="1"/>
</dbReference>
<evidence type="ECO:0000259" key="17">
    <source>
        <dbReference type="PROSITE" id="PS51068"/>
    </source>
</evidence>
<dbReference type="OrthoDB" id="9800855at2"/>
<protein>
    <recommendedName>
        <fullName evidence="15">Formamidopyrimidine-DNA glycosylase</fullName>
        <shortName evidence="15">Fapy-DNA glycosylase</shortName>
        <ecNumber evidence="15">3.2.2.23</ecNumber>
    </recommendedName>
    <alternativeName>
        <fullName evidence="15">DNA-(apurinic or apyrimidinic site) lyase MutM</fullName>
        <shortName evidence="15">AP lyase MutM</shortName>
        <ecNumber evidence="15">4.2.99.18</ecNumber>
    </alternativeName>
</protein>
<feature type="binding site" evidence="15">
    <location>
        <position position="110"/>
    </location>
    <ligand>
        <name>DNA</name>
        <dbReference type="ChEBI" id="CHEBI:16991"/>
    </ligand>
</feature>
<evidence type="ECO:0000256" key="15">
    <source>
        <dbReference type="HAMAP-Rule" id="MF_00103"/>
    </source>
</evidence>
<dbReference type="CDD" id="cd08966">
    <property type="entry name" value="EcFpg-like_N"/>
    <property type="match status" value="1"/>
</dbReference>
<comment type="cofactor">
    <cofactor evidence="15">
        <name>Zn(2+)</name>
        <dbReference type="ChEBI" id="CHEBI:29105"/>
    </cofactor>
    <text evidence="15">Binds 1 zinc ion per subunit.</text>
</comment>
<dbReference type="InterPro" id="IPR015886">
    <property type="entry name" value="H2TH_FPG"/>
</dbReference>
<comment type="function">
    <text evidence="15">Involved in base excision repair of DNA damaged by oxidation or by mutagenic agents. Acts as DNA glycosylase that recognizes and removes damaged bases. Has a preference for oxidized purines, such as 7,8-dihydro-8-oxoguanine (8-oxoG). Has AP (apurinic/apyrimidinic) lyase activity and introduces nicks in the DNA strand. Cleaves the DNA backbone by beta-delta elimination to generate a single-strand break at the site of the removed base with both 3'- and 5'-phosphates.</text>
</comment>
<reference evidence="19" key="1">
    <citation type="submission" date="2016-10" db="EMBL/GenBank/DDBJ databases">
        <authorList>
            <person name="Varghese N."/>
            <person name="Submissions S."/>
        </authorList>
    </citation>
    <scope>NUCLEOTIDE SEQUENCE [LARGE SCALE GENOMIC DNA]</scope>
    <source>
        <strain evidence="19">DSM 11578</strain>
    </source>
</reference>
<dbReference type="PROSITE" id="PS01242">
    <property type="entry name" value="ZF_FPG_1"/>
    <property type="match status" value="1"/>
</dbReference>
<dbReference type="SUPFAM" id="SSF81624">
    <property type="entry name" value="N-terminal domain of MutM-like DNA repair proteins"/>
    <property type="match status" value="1"/>
</dbReference>
<dbReference type="PANTHER" id="PTHR22993">
    <property type="entry name" value="FORMAMIDOPYRIMIDINE-DNA GLYCOSYLASE"/>
    <property type="match status" value="1"/>
</dbReference>
<evidence type="ECO:0000256" key="8">
    <source>
        <dbReference type="ARBA" id="ARBA00022833"/>
    </source>
</evidence>
<comment type="catalytic activity">
    <reaction evidence="1 15">
        <text>Hydrolysis of DNA containing ring-opened 7-methylguanine residues, releasing 2,6-diamino-4-hydroxy-5-(N-methyl)formamidopyrimidine.</text>
        <dbReference type="EC" id="3.2.2.23"/>
    </reaction>
</comment>
<dbReference type="InterPro" id="IPR035937">
    <property type="entry name" value="FPG_N"/>
</dbReference>
<dbReference type="AlphaFoldDB" id="A0A1I4B3Z4"/>
<name>A0A1I4B3Z4_9GAMM</name>
<dbReference type="Gene3D" id="3.20.190.10">
    <property type="entry name" value="MutM-like, N-terminal"/>
    <property type="match status" value="1"/>
</dbReference>
<dbReference type="InterPro" id="IPR012319">
    <property type="entry name" value="FPG_cat"/>
</dbReference>
<feature type="binding site" evidence="15">
    <location>
        <position position="152"/>
    </location>
    <ligand>
        <name>DNA</name>
        <dbReference type="ChEBI" id="CHEBI:16991"/>
    </ligand>
</feature>